<keyword evidence="4" id="KW-1185">Reference proteome</keyword>
<dbReference type="OrthoDB" id="123207at2759"/>
<feature type="compositionally biased region" description="Basic and acidic residues" evidence="1">
    <location>
        <begin position="513"/>
        <end position="531"/>
    </location>
</feature>
<dbReference type="PANTHER" id="PTHR47272:SF2">
    <property type="entry name" value="PIGGYBAC TRANSPOSABLE ELEMENT-DERIVED PROTEIN 3-LIKE"/>
    <property type="match status" value="1"/>
</dbReference>
<feature type="domain" description="PiggyBac transposable element-derived protein" evidence="2">
    <location>
        <begin position="91"/>
        <end position="450"/>
    </location>
</feature>
<evidence type="ECO:0000256" key="1">
    <source>
        <dbReference type="SAM" id="MobiDB-lite"/>
    </source>
</evidence>
<sequence>MDEADEQIEIEPEASQVNEQINENVVPLDLSFQPIQNTTSFTLGSYTSTKKWSRFIPILKKNIFWKNVPFTPPIFTIQSDLNPPVLTNILNPIDYFIKYFSNDDFENMAKYTNIYAAQNNLKNFKNTSTHEMKTMIAIHMLFGVLKYPRVRMYWEKNFRVPLIADNMTRNRLFELRSCFHVVDNKAIPKENSDKFVKIRPLYNSFIKRCAQLPVDQNLSVDEQIVPFKGNLSIKQYIKGKPSPWGIKNFLLCGQSGLVYNLLLYQGSSTQIDENMQKNFGLGGAIVLKLVENLKPNKHFLFFDNFFSSYNLFCCLSKYKIFAAGTIRINRFNNPPFPKDKQLPKMGRGTSFEICSNHNIALVKWFDNKAVQLGSNFISSGTPTIVQRFDRKKKSLVFIECPEVVYLYNKSMGGVDKHDQLVSYYRTVIKSKKWTLRMLFHIFDMAVVNSWLEYKRDAINLKIPTKEMMDLIHFKQHLAESLIMIGSLSTPISKRRGRPSSSDSINITPTRSPKNVDKRPLEEVRKDQYGHHPEYDDRKEAIRCKFEGCTGRTHVYCIKCGTHLCFTKKSNCFRKFHQ</sequence>
<dbReference type="InterPro" id="IPR029526">
    <property type="entry name" value="PGBD"/>
</dbReference>
<organism evidence="3 4">
    <name type="scientific">Aphis craccivora</name>
    <name type="common">Cowpea aphid</name>
    <dbReference type="NCBI Taxonomy" id="307492"/>
    <lineage>
        <taxon>Eukaryota</taxon>
        <taxon>Metazoa</taxon>
        <taxon>Ecdysozoa</taxon>
        <taxon>Arthropoda</taxon>
        <taxon>Hexapoda</taxon>
        <taxon>Insecta</taxon>
        <taxon>Pterygota</taxon>
        <taxon>Neoptera</taxon>
        <taxon>Paraneoptera</taxon>
        <taxon>Hemiptera</taxon>
        <taxon>Sternorrhyncha</taxon>
        <taxon>Aphidomorpha</taxon>
        <taxon>Aphidoidea</taxon>
        <taxon>Aphididae</taxon>
        <taxon>Aphidini</taxon>
        <taxon>Aphis</taxon>
        <taxon>Aphis</taxon>
    </lineage>
</organism>
<dbReference type="Pfam" id="PF13843">
    <property type="entry name" value="DDE_Tnp_1_7"/>
    <property type="match status" value="1"/>
</dbReference>
<proteinExistence type="predicted"/>
<evidence type="ECO:0000259" key="2">
    <source>
        <dbReference type="Pfam" id="PF13843"/>
    </source>
</evidence>
<feature type="region of interest" description="Disordered" evidence="1">
    <location>
        <begin position="491"/>
        <end position="531"/>
    </location>
</feature>
<name>A0A6G0VUI5_APHCR</name>
<comment type="caution">
    <text evidence="3">The sequence shown here is derived from an EMBL/GenBank/DDBJ whole genome shotgun (WGS) entry which is preliminary data.</text>
</comment>
<feature type="compositionally biased region" description="Polar residues" evidence="1">
    <location>
        <begin position="498"/>
        <end position="512"/>
    </location>
</feature>
<dbReference type="AlphaFoldDB" id="A0A6G0VUI5"/>
<dbReference type="PANTHER" id="PTHR47272">
    <property type="entry name" value="DDE_TNP_1_7 DOMAIN-CONTAINING PROTEIN"/>
    <property type="match status" value="1"/>
</dbReference>
<dbReference type="Proteomes" id="UP000478052">
    <property type="component" value="Unassembled WGS sequence"/>
</dbReference>
<reference evidence="3 4" key="1">
    <citation type="submission" date="2019-08" db="EMBL/GenBank/DDBJ databases">
        <title>Whole genome of Aphis craccivora.</title>
        <authorList>
            <person name="Voronova N.V."/>
            <person name="Shulinski R.S."/>
            <person name="Bandarenka Y.V."/>
            <person name="Zhorov D.G."/>
            <person name="Warner D."/>
        </authorList>
    </citation>
    <scope>NUCLEOTIDE SEQUENCE [LARGE SCALE GENOMIC DNA]</scope>
    <source>
        <strain evidence="3">180601</strain>
        <tissue evidence="3">Whole Body</tissue>
    </source>
</reference>
<gene>
    <name evidence="3" type="ORF">FWK35_00026836</name>
</gene>
<evidence type="ECO:0000313" key="3">
    <source>
        <dbReference type="EMBL" id="KAF0710585.1"/>
    </source>
</evidence>
<evidence type="ECO:0000313" key="4">
    <source>
        <dbReference type="Proteomes" id="UP000478052"/>
    </source>
</evidence>
<dbReference type="EMBL" id="VUJU01011606">
    <property type="protein sequence ID" value="KAF0710585.1"/>
    <property type="molecule type" value="Genomic_DNA"/>
</dbReference>
<accession>A0A6G0VUI5</accession>
<protein>
    <submittedName>
        <fullName evidence="3">PiggyBac transposable element-derived protein 4-like</fullName>
    </submittedName>
</protein>